<dbReference type="Gene3D" id="2.40.10.10">
    <property type="entry name" value="Trypsin-like serine proteases"/>
    <property type="match status" value="2"/>
</dbReference>
<dbReference type="STRING" id="30069.A0A182Y158"/>
<organism evidence="2 3">
    <name type="scientific">Anopheles stephensi</name>
    <name type="common">Indo-Pakistan malaria mosquito</name>
    <dbReference type="NCBI Taxonomy" id="30069"/>
    <lineage>
        <taxon>Eukaryota</taxon>
        <taxon>Metazoa</taxon>
        <taxon>Ecdysozoa</taxon>
        <taxon>Arthropoda</taxon>
        <taxon>Hexapoda</taxon>
        <taxon>Insecta</taxon>
        <taxon>Pterygota</taxon>
        <taxon>Neoptera</taxon>
        <taxon>Endopterygota</taxon>
        <taxon>Diptera</taxon>
        <taxon>Nematocera</taxon>
        <taxon>Culicoidea</taxon>
        <taxon>Culicidae</taxon>
        <taxon>Anophelinae</taxon>
        <taxon>Anopheles</taxon>
    </lineage>
</organism>
<dbReference type="GO" id="GO:0004252">
    <property type="term" value="F:serine-type endopeptidase activity"/>
    <property type="evidence" value="ECO:0007669"/>
    <property type="project" value="InterPro"/>
</dbReference>
<dbReference type="Proteomes" id="UP000076408">
    <property type="component" value="Unassembled WGS sequence"/>
</dbReference>
<protein>
    <submittedName>
        <fullName evidence="2">Uncharacterized protein</fullName>
    </submittedName>
</protein>
<evidence type="ECO:0000313" key="2">
    <source>
        <dbReference type="EnsemblMetazoa" id="ASTEI02194-PA"/>
    </source>
</evidence>
<dbReference type="InterPro" id="IPR043504">
    <property type="entry name" value="Peptidase_S1_PA_chymotrypsin"/>
</dbReference>
<reference evidence="2" key="2">
    <citation type="submission" date="2020-05" db="UniProtKB">
        <authorList>
            <consortium name="EnsemblMetazoa"/>
        </authorList>
    </citation>
    <scope>IDENTIFICATION</scope>
    <source>
        <strain evidence="2">Indian</strain>
    </source>
</reference>
<accession>A0A182Y158</accession>
<dbReference type="GO" id="GO:0006508">
    <property type="term" value="P:proteolysis"/>
    <property type="evidence" value="ECO:0007669"/>
    <property type="project" value="InterPro"/>
</dbReference>
<dbReference type="InterPro" id="IPR001254">
    <property type="entry name" value="Trypsin_dom"/>
</dbReference>
<dbReference type="PANTHER" id="PTHR24260">
    <property type="match status" value="1"/>
</dbReference>
<dbReference type="VEuPathDB" id="VectorBase:ASTEI20_035873"/>
<evidence type="ECO:0000313" key="3">
    <source>
        <dbReference type="Proteomes" id="UP000076408"/>
    </source>
</evidence>
<dbReference type="AlphaFoldDB" id="A0A182Y158"/>
<dbReference type="EnsemblMetazoa" id="ASTEI02194-RA">
    <property type="protein sequence ID" value="ASTEI02194-PA"/>
    <property type="gene ID" value="ASTEI02194"/>
</dbReference>
<keyword evidence="3" id="KW-1185">Reference proteome</keyword>
<proteinExistence type="inferred from homology"/>
<dbReference type="PANTHER" id="PTHR24260:SF136">
    <property type="entry name" value="GH08193P-RELATED"/>
    <property type="match status" value="1"/>
</dbReference>
<sequence length="191" mass="21033">MKTSAAASLHVFGAVFLFACVLSLAAEQVPLKVPSTEDQTPKTANESRTRAIQDANQLGTDGYLAYPGQLPYLAQVYTKQNEGIGYSICSGSVITARYILTVATCVMSNENCNLVHSYVYAQQLCTDPYIGGNFCRATHGGPLAVEDENGPMLIGITNWIYVCSMNNPLAHTRVTYFSEWIRRNSDYMFDF</sequence>
<dbReference type="PROSITE" id="PS51257">
    <property type="entry name" value="PROKAR_LIPOPROTEIN"/>
    <property type="match status" value="1"/>
</dbReference>
<dbReference type="SUPFAM" id="SSF50494">
    <property type="entry name" value="Trypsin-like serine proteases"/>
    <property type="match status" value="1"/>
</dbReference>
<dbReference type="InterPro" id="IPR009003">
    <property type="entry name" value="Peptidase_S1_PA"/>
</dbReference>
<reference evidence="3" key="1">
    <citation type="journal article" date="2014" name="Genome Biol.">
        <title>Genome analysis of a major urban malaria vector mosquito, Anopheles stephensi.</title>
        <authorList>
            <person name="Jiang X."/>
            <person name="Peery A."/>
            <person name="Hall A.B."/>
            <person name="Sharma A."/>
            <person name="Chen X.G."/>
            <person name="Waterhouse R.M."/>
            <person name="Komissarov A."/>
            <person name="Riehle M.M."/>
            <person name="Shouche Y."/>
            <person name="Sharakhova M.V."/>
            <person name="Lawson D."/>
            <person name="Pakpour N."/>
            <person name="Arensburger P."/>
            <person name="Davidson V.L."/>
            <person name="Eiglmeier K."/>
            <person name="Emrich S."/>
            <person name="George P."/>
            <person name="Kennedy R.C."/>
            <person name="Mane S.P."/>
            <person name="Maslen G."/>
            <person name="Oringanje C."/>
            <person name="Qi Y."/>
            <person name="Settlage R."/>
            <person name="Tojo M."/>
            <person name="Tubio J.M."/>
            <person name="Unger M.F."/>
            <person name="Wang B."/>
            <person name="Vernick K.D."/>
            <person name="Ribeiro J.M."/>
            <person name="James A.A."/>
            <person name="Michel K."/>
            <person name="Riehle M.A."/>
            <person name="Luckhart S."/>
            <person name="Sharakhov I.V."/>
            <person name="Tu Z."/>
        </authorList>
    </citation>
    <scope>NUCLEOTIDE SEQUENCE [LARGE SCALE GENOMIC DNA]</scope>
    <source>
        <strain evidence="3">Indian</strain>
    </source>
</reference>
<dbReference type="Pfam" id="PF00089">
    <property type="entry name" value="Trypsin"/>
    <property type="match status" value="1"/>
</dbReference>
<evidence type="ECO:0000256" key="1">
    <source>
        <dbReference type="ARBA" id="ARBA00024195"/>
    </source>
</evidence>
<dbReference type="VEuPathDB" id="VectorBase:ASTEI02194"/>
<dbReference type="InterPro" id="IPR051333">
    <property type="entry name" value="CLIP_Serine_Protease"/>
</dbReference>
<name>A0A182Y158_ANOST</name>
<dbReference type="VEuPathDB" id="VectorBase:ASTE009505"/>
<comment type="similarity">
    <text evidence="1">Belongs to the peptidase S1 family. CLIP subfamily.</text>
</comment>